<dbReference type="Gene3D" id="3.50.50.60">
    <property type="entry name" value="FAD/NAD(P)-binding domain"/>
    <property type="match status" value="1"/>
</dbReference>
<evidence type="ECO:0000256" key="2">
    <source>
        <dbReference type="ARBA" id="ARBA00022723"/>
    </source>
</evidence>
<dbReference type="SUPFAM" id="SSF51905">
    <property type="entry name" value="FAD/NAD(P)-binding domain"/>
    <property type="match status" value="1"/>
</dbReference>
<keyword evidence="6" id="KW-0614">Plasmid</keyword>
<dbReference type="PRINTS" id="PR00469">
    <property type="entry name" value="PNDRDTASEII"/>
</dbReference>
<dbReference type="PANTHER" id="PTHR43498:SF1">
    <property type="entry name" value="COB--COM HETERODISULFIDE REDUCTASE IRON-SULFUR SUBUNIT A"/>
    <property type="match status" value="1"/>
</dbReference>
<keyword evidence="1" id="KW-0004">4Fe-4S</keyword>
<dbReference type="Proteomes" id="UP001064971">
    <property type="component" value="Plasmid pDAETH-1"/>
</dbReference>
<evidence type="ECO:0000256" key="4">
    <source>
        <dbReference type="ARBA" id="ARBA00023004"/>
    </source>
</evidence>
<gene>
    <name evidence="6" type="ORF">DAETH_36860</name>
</gene>
<dbReference type="PANTHER" id="PTHR43498">
    <property type="entry name" value="FERREDOXIN:COB-COM HETERODISULFIDE REDUCTASE SUBUNIT A"/>
    <property type="match status" value="1"/>
</dbReference>
<dbReference type="InterPro" id="IPR036188">
    <property type="entry name" value="FAD/NAD-bd_sf"/>
</dbReference>
<keyword evidence="3" id="KW-0560">Oxidoreductase</keyword>
<geneLocation type="plasmid" evidence="6 7">
    <name>pDAETH-1</name>
</geneLocation>
<dbReference type="EMBL" id="AP026561">
    <property type="protein sequence ID" value="BDP43717.1"/>
    <property type="molecule type" value="Genomic_DNA"/>
</dbReference>
<evidence type="ECO:0000256" key="3">
    <source>
        <dbReference type="ARBA" id="ARBA00023002"/>
    </source>
</evidence>
<proteinExistence type="predicted"/>
<keyword evidence="2" id="KW-0479">Metal-binding</keyword>
<evidence type="ECO:0000256" key="5">
    <source>
        <dbReference type="ARBA" id="ARBA00023014"/>
    </source>
</evidence>
<protein>
    <submittedName>
        <fullName evidence="6">Membrane protein</fullName>
    </submittedName>
</protein>
<evidence type="ECO:0000256" key="1">
    <source>
        <dbReference type="ARBA" id="ARBA00022485"/>
    </source>
</evidence>
<organism evidence="6 7">
    <name type="scientific">Deinococcus aetherius</name>
    <dbReference type="NCBI Taxonomy" id="200252"/>
    <lineage>
        <taxon>Bacteria</taxon>
        <taxon>Thermotogati</taxon>
        <taxon>Deinococcota</taxon>
        <taxon>Deinococci</taxon>
        <taxon>Deinococcales</taxon>
        <taxon>Deinococcaceae</taxon>
        <taxon>Deinococcus</taxon>
    </lineage>
</organism>
<accession>A0ABM8AJ30</accession>
<evidence type="ECO:0000313" key="7">
    <source>
        <dbReference type="Proteomes" id="UP001064971"/>
    </source>
</evidence>
<reference evidence="6" key="1">
    <citation type="submission" date="2022-07" db="EMBL/GenBank/DDBJ databases">
        <title>Complete Genome Sequence of the Radioresistant Bacterium Deinococcus aetherius ST0316, Isolated from the Air Dust collected in Lower Stratosphere above Japan.</title>
        <authorList>
            <person name="Satoh K."/>
            <person name="Hagiwara K."/>
            <person name="Katsumata K."/>
            <person name="Kubo A."/>
            <person name="Yokobori S."/>
            <person name="Yamagishi A."/>
            <person name="Oono Y."/>
            <person name="Narumi I."/>
        </authorList>
    </citation>
    <scope>NUCLEOTIDE SEQUENCE</scope>
    <source>
        <strain evidence="6">ST0316</strain>
        <plasmid evidence="6">pDAETH-1</plasmid>
    </source>
</reference>
<name>A0ABM8AJ30_9DEIO</name>
<keyword evidence="4" id="KW-0408">Iron</keyword>
<dbReference type="RefSeq" id="WP_264777577.1">
    <property type="nucleotide sequence ID" value="NZ_AP026561.1"/>
</dbReference>
<keyword evidence="7" id="KW-1185">Reference proteome</keyword>
<keyword evidence="5" id="KW-0411">Iron-sulfur</keyword>
<sequence length="439" mass="47067">MITYTKTVPTLLDTDVIVVGSGSAGASAAIASARAGARTVLVERLSFLGGTSTAVLDTFYGYYTPGKESKKVVGGIPDDVVRELGAFGAAFERPNTFGAGTGVTYDPELLKVVWERLALAAGVRLLLNSFCTDVVMEEGRVAGIIVDGKRGLMHLSARVVVDCTGDADVCARAGAPYERAGDIDPAQTLSTTFRMVNVDVERAQGFGKKEMWAKMTEAADSGLYRLPRREGSWHVTTQAGVIHTIMTRVADVDGTDPEALTEAEVEGRAQALEYARFLRDHVPGFERAQLSWLSSPIGVRETRRVYGEYRLTREDCLSARKFSDAIGACGAPIEDHHAGTDTKWLYVPEGETYDIPYRTLVPRQVRGLLVAGRCFSATHDAHASCRSMAQTMTMGQAAGSAAALSVKGDTLPHELFVPTLQDHLLGLGAKFGDLSAVTA</sequence>
<evidence type="ECO:0000313" key="6">
    <source>
        <dbReference type="EMBL" id="BDP43717.1"/>
    </source>
</evidence>
<dbReference type="InterPro" id="IPR039650">
    <property type="entry name" value="HdrA-like"/>
</dbReference>
<dbReference type="Pfam" id="PF12831">
    <property type="entry name" value="FAD_oxidored"/>
    <property type="match status" value="1"/>
</dbReference>